<gene>
    <name evidence="3" type="ORF">CBW65_14835</name>
</gene>
<name>A0A1Y0INK7_9BACL</name>
<sequence length="293" mass="30898">MPKLICIDPGHGGYDPGAVAQGVREKDITLKIGLQLRDLLRKAGFDVMMTRESDVSPGGYKQVAADLRERCRIANTKGADVFLSLHVNAGGGRGAELYVYDKGGPIAKLAKGVITGVSTICGTHGQAVRDGGPNGTGFAVICSTEADAMLLEIGFIDSDDLPKIQANLDKFAPLICRAFCEFYGVKETDGHTDGQEPPVPQILDRKAANLVIAQLGALTKTGTDDVLVACNYAANSLRRALSLPITETKGVPTASAAGNVIEVLGALWKCAESQDIQDAYHYAADALRGAQQN</sequence>
<dbReference type="RefSeq" id="WP_087457493.1">
    <property type="nucleotide sequence ID" value="NZ_CP021434.1"/>
</dbReference>
<feature type="domain" description="MurNAc-LAA" evidence="2">
    <location>
        <begin position="71"/>
        <end position="180"/>
    </location>
</feature>
<dbReference type="InterPro" id="IPR002508">
    <property type="entry name" value="MurNAc-LAA_cat"/>
</dbReference>
<organism evidence="3 4">
    <name type="scientific">Tumebacillus avium</name>
    <dbReference type="NCBI Taxonomy" id="1903704"/>
    <lineage>
        <taxon>Bacteria</taxon>
        <taxon>Bacillati</taxon>
        <taxon>Bacillota</taxon>
        <taxon>Bacilli</taxon>
        <taxon>Bacillales</taxon>
        <taxon>Alicyclobacillaceae</taxon>
        <taxon>Tumebacillus</taxon>
    </lineage>
</organism>
<evidence type="ECO:0000259" key="2">
    <source>
        <dbReference type="SMART" id="SM00646"/>
    </source>
</evidence>
<dbReference type="AlphaFoldDB" id="A0A1Y0INK7"/>
<keyword evidence="4" id="KW-1185">Reference proteome</keyword>
<dbReference type="Gene3D" id="3.40.630.40">
    <property type="entry name" value="Zn-dependent exopeptidases"/>
    <property type="match status" value="1"/>
</dbReference>
<dbReference type="PANTHER" id="PTHR30404:SF0">
    <property type="entry name" value="N-ACETYLMURAMOYL-L-ALANINE AMIDASE AMIC"/>
    <property type="match status" value="1"/>
</dbReference>
<accession>A0A1Y0INK7</accession>
<dbReference type="InterPro" id="IPR050695">
    <property type="entry name" value="N-acetylmuramoyl_amidase_3"/>
</dbReference>
<reference evidence="4" key="1">
    <citation type="submission" date="2017-05" db="EMBL/GenBank/DDBJ databases">
        <authorList>
            <person name="Sung H."/>
        </authorList>
    </citation>
    <scope>NUCLEOTIDE SEQUENCE [LARGE SCALE GENOMIC DNA]</scope>
    <source>
        <strain evidence="4">AR23208</strain>
    </source>
</reference>
<dbReference type="SUPFAM" id="SSF53187">
    <property type="entry name" value="Zn-dependent exopeptidases"/>
    <property type="match status" value="1"/>
</dbReference>
<protein>
    <recommendedName>
        <fullName evidence="2">MurNAc-LAA domain-containing protein</fullName>
    </recommendedName>
</protein>
<dbReference type="CDD" id="cd02696">
    <property type="entry name" value="MurNAc-LAA"/>
    <property type="match status" value="1"/>
</dbReference>
<evidence type="ECO:0000313" key="3">
    <source>
        <dbReference type="EMBL" id="ARU62131.1"/>
    </source>
</evidence>
<dbReference type="GO" id="GO:0030288">
    <property type="term" value="C:outer membrane-bounded periplasmic space"/>
    <property type="evidence" value="ECO:0007669"/>
    <property type="project" value="TreeGrafter"/>
</dbReference>
<dbReference type="EMBL" id="CP021434">
    <property type="protein sequence ID" value="ARU62131.1"/>
    <property type="molecule type" value="Genomic_DNA"/>
</dbReference>
<evidence type="ECO:0000256" key="1">
    <source>
        <dbReference type="ARBA" id="ARBA00022801"/>
    </source>
</evidence>
<dbReference type="Pfam" id="PF01520">
    <property type="entry name" value="Amidase_3"/>
    <property type="match status" value="1"/>
</dbReference>
<proteinExistence type="predicted"/>
<evidence type="ECO:0000313" key="4">
    <source>
        <dbReference type="Proteomes" id="UP000195437"/>
    </source>
</evidence>
<dbReference type="GO" id="GO:0009253">
    <property type="term" value="P:peptidoglycan catabolic process"/>
    <property type="evidence" value="ECO:0007669"/>
    <property type="project" value="InterPro"/>
</dbReference>
<dbReference type="Proteomes" id="UP000195437">
    <property type="component" value="Chromosome"/>
</dbReference>
<keyword evidence="1" id="KW-0378">Hydrolase</keyword>
<dbReference type="PANTHER" id="PTHR30404">
    <property type="entry name" value="N-ACETYLMURAMOYL-L-ALANINE AMIDASE"/>
    <property type="match status" value="1"/>
</dbReference>
<dbReference type="OrthoDB" id="9763643at2"/>
<dbReference type="GO" id="GO:0008745">
    <property type="term" value="F:N-acetylmuramoyl-L-alanine amidase activity"/>
    <property type="evidence" value="ECO:0007669"/>
    <property type="project" value="InterPro"/>
</dbReference>
<dbReference type="SMART" id="SM00646">
    <property type="entry name" value="Ami_3"/>
    <property type="match status" value="1"/>
</dbReference>
<dbReference type="KEGG" id="tum:CBW65_14835"/>